<comment type="caution">
    <text evidence="2">The sequence shown here is derived from an EMBL/GenBank/DDBJ whole genome shotgun (WGS) entry which is preliminary data.</text>
</comment>
<organism evidence="2 3">
    <name type="scientific">Veronia nyctiphanis</name>
    <dbReference type="NCBI Taxonomy" id="1278244"/>
    <lineage>
        <taxon>Bacteria</taxon>
        <taxon>Pseudomonadati</taxon>
        <taxon>Pseudomonadota</taxon>
        <taxon>Gammaproteobacteria</taxon>
        <taxon>Vibrionales</taxon>
        <taxon>Vibrionaceae</taxon>
        <taxon>Veronia</taxon>
    </lineage>
</organism>
<dbReference type="Pfam" id="PF04340">
    <property type="entry name" value="DUF484"/>
    <property type="match status" value="1"/>
</dbReference>
<proteinExistence type="predicted"/>
<dbReference type="PANTHER" id="PTHR38765">
    <property type="entry name" value="DUF484 DOMAIN-CONTAINING PROTEIN"/>
    <property type="match status" value="1"/>
</dbReference>
<dbReference type="EMBL" id="PEIB01000017">
    <property type="protein sequence ID" value="RXJ72629.1"/>
    <property type="molecule type" value="Genomic_DNA"/>
</dbReference>
<dbReference type="AlphaFoldDB" id="A0A4Q0YTX5"/>
<evidence type="ECO:0000313" key="3">
    <source>
        <dbReference type="Proteomes" id="UP000290287"/>
    </source>
</evidence>
<dbReference type="Gene3D" id="3.30.450.40">
    <property type="match status" value="1"/>
</dbReference>
<accession>A0A4Q0YTX5</accession>
<reference evidence="2 3" key="1">
    <citation type="submission" date="2017-10" db="EMBL/GenBank/DDBJ databases">
        <title>Nyctiphanis sp. nov., isolated from the stomach of the euphausiid Nyctiphanes simplex (Hansen, 1911) in the Gulf of California.</title>
        <authorList>
            <person name="Gomez-Gil B."/>
            <person name="Aguilar-Mendez M."/>
            <person name="Lopez-Cortes A."/>
            <person name="Gomez-Gutierrez J."/>
            <person name="Roque A."/>
            <person name="Lang E."/>
            <person name="Gonzalez-Castillo A."/>
        </authorList>
    </citation>
    <scope>NUCLEOTIDE SEQUENCE [LARGE SCALE GENOMIC DNA]</scope>
    <source>
        <strain evidence="2 3">CAIM 600</strain>
    </source>
</reference>
<evidence type="ECO:0008006" key="4">
    <source>
        <dbReference type="Google" id="ProtNLM"/>
    </source>
</evidence>
<protein>
    <recommendedName>
        <fullName evidence="4">DUF484 domain-containing protein</fullName>
    </recommendedName>
</protein>
<name>A0A4Q0YTX5_9GAMM</name>
<dbReference type="InterPro" id="IPR029016">
    <property type="entry name" value="GAF-like_dom_sf"/>
</dbReference>
<sequence length="223" mass="25282">MTDISRIDTPETVTKEDVIRYLEDNPEFFRRFPELLLQLKVNHEERGAVSLVEAQMSRLRSRVNDLEEEITQLMGIAAGNEQLFRAFSLAHQRLFAVESSSEIRHALDELAESLKLTVSLRLYSDSDAADLDKSRVDTIRAARFSGQRHYLGRLRRSEGDVFVKDAPELGSYAIVPVSQAKDFGFLTFASHDGGHFQPSMDTLFVEQLAEHLAVILSRWQGEA</sequence>
<dbReference type="PANTHER" id="PTHR38765:SF1">
    <property type="entry name" value="DUF484 DOMAIN-CONTAINING PROTEIN"/>
    <property type="match status" value="1"/>
</dbReference>
<evidence type="ECO:0000256" key="1">
    <source>
        <dbReference type="SAM" id="Coils"/>
    </source>
</evidence>
<evidence type="ECO:0000313" key="2">
    <source>
        <dbReference type="EMBL" id="RXJ72629.1"/>
    </source>
</evidence>
<gene>
    <name evidence="2" type="ORF">CS022_14370</name>
</gene>
<dbReference type="OrthoDB" id="8525200at2"/>
<dbReference type="Proteomes" id="UP000290287">
    <property type="component" value="Unassembled WGS sequence"/>
</dbReference>
<keyword evidence="3" id="KW-1185">Reference proteome</keyword>
<feature type="coiled-coil region" evidence="1">
    <location>
        <begin position="49"/>
        <end position="76"/>
    </location>
</feature>
<dbReference type="RefSeq" id="WP_129122852.1">
    <property type="nucleotide sequence ID" value="NZ_PEIB01000017.1"/>
</dbReference>
<keyword evidence="1" id="KW-0175">Coiled coil</keyword>
<dbReference type="InterPro" id="IPR007435">
    <property type="entry name" value="DUF484"/>
</dbReference>